<reference evidence="4" key="1">
    <citation type="submission" date="2020-07" db="EMBL/GenBank/DDBJ databases">
        <title>Multicomponent nature underlies the extraordinary mechanical properties of spider dragline silk.</title>
        <authorList>
            <person name="Kono N."/>
            <person name="Nakamura H."/>
            <person name="Mori M."/>
            <person name="Yoshida Y."/>
            <person name="Ohtoshi R."/>
            <person name="Malay A.D."/>
            <person name="Moran D.A.P."/>
            <person name="Tomita M."/>
            <person name="Numata K."/>
            <person name="Arakawa K."/>
        </authorList>
    </citation>
    <scope>NUCLEOTIDE SEQUENCE</scope>
</reference>
<keyword evidence="1" id="KW-0732">Signal</keyword>
<feature type="transmembrane region" description="Helical" evidence="2">
    <location>
        <begin position="352"/>
        <end position="369"/>
    </location>
</feature>
<keyword evidence="2" id="KW-1133">Transmembrane helix</keyword>
<evidence type="ECO:0000256" key="2">
    <source>
        <dbReference type="SAM" id="Phobius"/>
    </source>
</evidence>
<keyword evidence="5" id="KW-1185">Reference proteome</keyword>
<evidence type="ECO:0000256" key="1">
    <source>
        <dbReference type="ARBA" id="ARBA00022729"/>
    </source>
</evidence>
<dbReference type="Proteomes" id="UP000887116">
    <property type="component" value="Unassembled WGS sequence"/>
</dbReference>
<evidence type="ECO:0000313" key="4">
    <source>
        <dbReference type="EMBL" id="GFQ68964.1"/>
    </source>
</evidence>
<protein>
    <submittedName>
        <fullName evidence="4">ZP domain-containing protein</fullName>
    </submittedName>
</protein>
<dbReference type="PANTHER" id="PTHR22907:SF46">
    <property type="entry name" value="ZP DOMAIN-CONTAINING PROTEIN"/>
    <property type="match status" value="1"/>
</dbReference>
<dbReference type="PANTHER" id="PTHR22907">
    <property type="entry name" value="GH04558P"/>
    <property type="match status" value="1"/>
</dbReference>
<name>A0A8X6GKR5_TRICU</name>
<keyword evidence="2" id="KW-0472">Membrane</keyword>
<dbReference type="AlphaFoldDB" id="A0A8X6GKR5"/>
<dbReference type="OrthoDB" id="6407830at2759"/>
<comment type="caution">
    <text evidence="4">The sequence shown here is derived from an EMBL/GenBank/DDBJ whole genome shotgun (WGS) entry which is preliminary data.</text>
</comment>
<evidence type="ECO:0000259" key="3">
    <source>
        <dbReference type="PROSITE" id="PS51034"/>
    </source>
</evidence>
<dbReference type="PROSITE" id="PS51034">
    <property type="entry name" value="ZP_2"/>
    <property type="match status" value="1"/>
</dbReference>
<dbReference type="InterPro" id="IPR001507">
    <property type="entry name" value="ZP_dom"/>
</dbReference>
<dbReference type="EMBL" id="BMAO01000751">
    <property type="protein sequence ID" value="GFQ68964.1"/>
    <property type="molecule type" value="Genomic_DNA"/>
</dbReference>
<sequence>MDSGQSTSEQKEELFQSTFLKCLKVTYDVTCSASLMKVTMMVGNNQSNVFIENLKGFDGCLPKTVEGKAVLKLPLDNFHECGTTRMTNKYTGQTIYYNRIIIDQPKKPREVLLVKCVLPGDKTKTADWEKKRPKRNVLPPGFVEAEDLNITNIVAHAPTPYLNLAVRQNGRVLDTAFNVQPGTPLEMLVYLDSKSSSTYGVLVSYLKVTDGTPEHDEIIVMNGCSIDPYIFGNFETPDEGKTLYSKFRAFKFPDSNYVLFVGTVNVCLKQCRGVQCGSDQIGFGRKKREIPAELPFDPNKLYEVEMTTVLKVQFAPDHFQPKKGSVIGTFNGIRTRDNAALRQRGSAISINALHPLALLFLSLLLSLAFRH</sequence>
<organism evidence="4 5">
    <name type="scientific">Trichonephila clavata</name>
    <name type="common">Joro spider</name>
    <name type="synonym">Nephila clavata</name>
    <dbReference type="NCBI Taxonomy" id="2740835"/>
    <lineage>
        <taxon>Eukaryota</taxon>
        <taxon>Metazoa</taxon>
        <taxon>Ecdysozoa</taxon>
        <taxon>Arthropoda</taxon>
        <taxon>Chelicerata</taxon>
        <taxon>Arachnida</taxon>
        <taxon>Araneae</taxon>
        <taxon>Araneomorphae</taxon>
        <taxon>Entelegynae</taxon>
        <taxon>Araneoidea</taxon>
        <taxon>Nephilidae</taxon>
        <taxon>Trichonephila</taxon>
    </lineage>
</organism>
<evidence type="ECO:0000313" key="5">
    <source>
        <dbReference type="Proteomes" id="UP000887116"/>
    </source>
</evidence>
<dbReference type="SMART" id="SM00241">
    <property type="entry name" value="ZP"/>
    <property type="match status" value="1"/>
</dbReference>
<gene>
    <name evidence="4" type="primary">X975_09332</name>
    <name evidence="4" type="ORF">TNCT_393131</name>
</gene>
<feature type="domain" description="ZP" evidence="3">
    <location>
        <begin position="30"/>
        <end position="283"/>
    </location>
</feature>
<proteinExistence type="predicted"/>
<accession>A0A8X6GKR5</accession>
<keyword evidence="2" id="KW-0812">Transmembrane</keyword>
<dbReference type="InterPro" id="IPR051962">
    <property type="entry name" value="Cuticlin"/>
</dbReference>